<accession>A0AAD4M3M6</accession>
<keyword evidence="2" id="KW-1185">Reference proteome</keyword>
<evidence type="ECO:0000313" key="1">
    <source>
        <dbReference type="EMBL" id="KAI0298416.1"/>
    </source>
</evidence>
<proteinExistence type="predicted"/>
<dbReference type="Proteomes" id="UP001203297">
    <property type="component" value="Unassembled WGS sequence"/>
</dbReference>
<dbReference type="AlphaFoldDB" id="A0AAD4M3M6"/>
<sequence>MVQELSIMELDQMITSYQCALSWTPRSHPTYTACIHLLAKSQFIRYELSEQREDLDKSIVHYTEAIFLPPSSRLYLNVVQVFFQLVLSLLHRSEKFKQPEDAKCAVEYLRYLRELPLKTFEVPHEFATHHLFGRWVFKLSWKRGTGDIEEMLILCQELLTCTAQQTIQPGHSPCSPISCKYCQEKKVQPLDGIIQCFRDALKIFPPGSHMRFMNFGLTEALQEARSYTSEMVSLASSSSAHGTSQEKLTCGCCPGGVSDGGGRGENSKSSKTDLQDSAKVLRAQRVPPTSWDWYRTKFSRTNDITDLEEGSSAAGYYLRQLTRVIHLDSNRHSFWA</sequence>
<dbReference type="EMBL" id="WTXG01000029">
    <property type="protein sequence ID" value="KAI0298416.1"/>
    <property type="molecule type" value="Genomic_DNA"/>
</dbReference>
<comment type="caution">
    <text evidence="1">The sequence shown here is derived from an EMBL/GenBank/DDBJ whole genome shotgun (WGS) entry which is preliminary data.</text>
</comment>
<organism evidence="1 2">
    <name type="scientific">Multifurca ochricompacta</name>
    <dbReference type="NCBI Taxonomy" id="376703"/>
    <lineage>
        <taxon>Eukaryota</taxon>
        <taxon>Fungi</taxon>
        <taxon>Dikarya</taxon>
        <taxon>Basidiomycota</taxon>
        <taxon>Agaricomycotina</taxon>
        <taxon>Agaricomycetes</taxon>
        <taxon>Russulales</taxon>
        <taxon>Russulaceae</taxon>
        <taxon>Multifurca</taxon>
    </lineage>
</organism>
<name>A0AAD4M3M6_9AGAM</name>
<gene>
    <name evidence="1" type="ORF">B0F90DRAFT_1918443</name>
</gene>
<reference evidence="1" key="1">
    <citation type="journal article" date="2022" name="New Phytol.">
        <title>Evolutionary transition to the ectomycorrhizal habit in the genomes of a hyperdiverse lineage of mushroom-forming fungi.</title>
        <authorList>
            <person name="Looney B."/>
            <person name="Miyauchi S."/>
            <person name="Morin E."/>
            <person name="Drula E."/>
            <person name="Courty P.E."/>
            <person name="Kohler A."/>
            <person name="Kuo A."/>
            <person name="LaButti K."/>
            <person name="Pangilinan J."/>
            <person name="Lipzen A."/>
            <person name="Riley R."/>
            <person name="Andreopoulos W."/>
            <person name="He G."/>
            <person name="Johnson J."/>
            <person name="Nolan M."/>
            <person name="Tritt A."/>
            <person name="Barry K.W."/>
            <person name="Grigoriev I.V."/>
            <person name="Nagy L.G."/>
            <person name="Hibbett D."/>
            <person name="Henrissat B."/>
            <person name="Matheny P.B."/>
            <person name="Labbe J."/>
            <person name="Martin F.M."/>
        </authorList>
    </citation>
    <scope>NUCLEOTIDE SEQUENCE</scope>
    <source>
        <strain evidence="1">BPL690</strain>
    </source>
</reference>
<evidence type="ECO:0000313" key="2">
    <source>
        <dbReference type="Proteomes" id="UP001203297"/>
    </source>
</evidence>
<protein>
    <submittedName>
        <fullName evidence="1">Uncharacterized protein</fullName>
    </submittedName>
</protein>